<evidence type="ECO:0000256" key="9">
    <source>
        <dbReference type="PIRNR" id="PIRNR000774"/>
    </source>
</evidence>
<dbReference type="PROSITE" id="PS00717">
    <property type="entry name" value="SIGMA54_1"/>
    <property type="match status" value="1"/>
</dbReference>
<dbReference type="GO" id="GO:0000428">
    <property type="term" value="C:DNA-directed RNA polymerase complex"/>
    <property type="evidence" value="ECO:0007669"/>
    <property type="project" value="UniProtKB-KW"/>
</dbReference>
<dbReference type="Pfam" id="PF00309">
    <property type="entry name" value="Sigma54_AID"/>
    <property type="match status" value="1"/>
</dbReference>
<dbReference type="GO" id="GO:0001216">
    <property type="term" value="F:DNA-binding transcription activator activity"/>
    <property type="evidence" value="ECO:0007669"/>
    <property type="project" value="InterPro"/>
</dbReference>
<dbReference type="PROSITE" id="PS50044">
    <property type="entry name" value="SIGMA54_3"/>
    <property type="match status" value="1"/>
</dbReference>
<evidence type="ECO:0000256" key="2">
    <source>
        <dbReference type="ARBA" id="ARBA00022478"/>
    </source>
</evidence>
<keyword evidence="7 9" id="KW-0238">DNA-binding</keyword>
<dbReference type="Gene3D" id="1.10.10.60">
    <property type="entry name" value="Homeodomain-like"/>
    <property type="match status" value="1"/>
</dbReference>
<dbReference type="NCBIfam" id="TIGR02395">
    <property type="entry name" value="rpoN_sigma"/>
    <property type="match status" value="1"/>
</dbReference>
<keyword evidence="6 9" id="KW-0731">Sigma factor</keyword>
<dbReference type="GO" id="GO:0016779">
    <property type="term" value="F:nucleotidyltransferase activity"/>
    <property type="evidence" value="ECO:0007669"/>
    <property type="project" value="UniProtKB-KW"/>
</dbReference>
<dbReference type="InterPro" id="IPR038709">
    <property type="entry name" value="RpoN_core-bd_sf"/>
</dbReference>
<keyword evidence="3 9" id="KW-0808">Transferase</keyword>
<evidence type="ECO:0000256" key="8">
    <source>
        <dbReference type="ARBA" id="ARBA00023163"/>
    </source>
</evidence>
<dbReference type="GO" id="GO:0016987">
    <property type="term" value="F:sigma factor activity"/>
    <property type="evidence" value="ECO:0007669"/>
    <property type="project" value="UniProtKB-KW"/>
</dbReference>
<feature type="domain" description="RNA polymerase sigma factor 54 DNA-binding" evidence="10">
    <location>
        <begin position="273"/>
        <end position="433"/>
    </location>
</feature>
<dbReference type="InterPro" id="IPR007634">
    <property type="entry name" value="RNA_pol_sigma_54_DNA-bd"/>
</dbReference>
<gene>
    <name evidence="12" type="ORF">rosmuc_02533</name>
</gene>
<dbReference type="InterPro" id="IPR000394">
    <property type="entry name" value="RNA_pol_sigma_54"/>
</dbReference>
<dbReference type="AlphaFoldDB" id="A0A0A0HKS4"/>
<dbReference type="Pfam" id="PF04552">
    <property type="entry name" value="Sigma54_DBD"/>
    <property type="match status" value="1"/>
</dbReference>
<evidence type="ECO:0000256" key="1">
    <source>
        <dbReference type="ARBA" id="ARBA00008798"/>
    </source>
</evidence>
<evidence type="ECO:0000259" key="11">
    <source>
        <dbReference type="Pfam" id="PF04963"/>
    </source>
</evidence>
<accession>A0A0A0HKS4</accession>
<dbReference type="PANTHER" id="PTHR32248">
    <property type="entry name" value="RNA POLYMERASE SIGMA-54 FACTOR"/>
    <property type="match status" value="1"/>
</dbReference>
<keyword evidence="4 9" id="KW-0548">Nucleotidyltransferase</keyword>
<dbReference type="OrthoDB" id="9814402at2"/>
<dbReference type="HOGENOM" id="CLU_020569_0_0_5"/>
<evidence type="ECO:0000256" key="3">
    <source>
        <dbReference type="ARBA" id="ARBA00022679"/>
    </source>
</evidence>
<reference evidence="12 13" key="1">
    <citation type="submission" date="2013-01" db="EMBL/GenBank/DDBJ databases">
        <authorList>
            <person name="Fiebig A."/>
            <person name="Goeker M."/>
            <person name="Klenk H.-P.P."/>
        </authorList>
    </citation>
    <scope>NUCLEOTIDE SEQUENCE [LARGE SCALE GENOMIC DNA]</scope>
    <source>
        <strain evidence="12 13">DSM 17069</strain>
    </source>
</reference>
<dbReference type="Proteomes" id="UP000030021">
    <property type="component" value="Unassembled WGS sequence"/>
</dbReference>
<proteinExistence type="inferred from homology"/>
<evidence type="ECO:0000256" key="7">
    <source>
        <dbReference type="ARBA" id="ARBA00023125"/>
    </source>
</evidence>
<name>A0A0A0HKS4_9RHOB</name>
<protein>
    <recommendedName>
        <fullName evidence="9">RNA polymerase sigma-54 factor</fullName>
    </recommendedName>
</protein>
<evidence type="ECO:0000256" key="4">
    <source>
        <dbReference type="ARBA" id="ARBA00022695"/>
    </source>
</evidence>
<evidence type="ECO:0000256" key="6">
    <source>
        <dbReference type="ARBA" id="ARBA00023082"/>
    </source>
</evidence>
<dbReference type="PRINTS" id="PR00045">
    <property type="entry name" value="SIGMA54FCT"/>
</dbReference>
<sequence length="440" mass="47698">MNLQISQRAAQTQGLVMTGHMQQAIALLQLSNTDLQRYIEQEAEENPFIEVARSDRALPSLPHVGGRGTDADDATGRIADHPLSLYAHVAAQFDLMFHSPQDRLIADRFLEALDENGWLGEPLEEIAFACGLDMTEAEHMLHAVQAVEPAGLFARTLAECLALQAEDQGLMTPLFRAVLNNLPRLAAADLTGLARVCACSMDDLRATLKQLRSLNPKPGADFHIANLSEREPDLIVSRGATGWKVELNRSTLPAVLVDEESAAVATQDKRAREYVGERLGVARWLRRAVEHRNQTALAVGAEIARRQAAFLEHGPAKIAPMTLADVAQAIGVHESTVSRVTTGILMVTPQGTMGLKRFFSTALAGDADGEGGASAAAVRYRIQKMVAGEDPANPLSDDAIAQMISADGPVLARRTVAKYRDMLHIPSSFQRKRQGKLNGM</sequence>
<dbReference type="InterPro" id="IPR007046">
    <property type="entry name" value="RNA_pol_sigma_54_core-bd"/>
</dbReference>
<keyword evidence="8 9" id="KW-0804">Transcription</keyword>
<keyword evidence="2 9" id="KW-0240">DNA-directed RNA polymerase</keyword>
<dbReference type="Gene3D" id="1.10.10.1330">
    <property type="entry name" value="RNA polymerase sigma-54 factor, core-binding domain"/>
    <property type="match status" value="1"/>
</dbReference>
<dbReference type="GO" id="GO:0006352">
    <property type="term" value="P:DNA-templated transcription initiation"/>
    <property type="evidence" value="ECO:0007669"/>
    <property type="project" value="InterPro"/>
</dbReference>
<dbReference type="eggNOG" id="COG1508">
    <property type="taxonomic scope" value="Bacteria"/>
</dbReference>
<dbReference type="PIRSF" id="PIRSF000774">
    <property type="entry name" value="RpoN"/>
    <property type="match status" value="1"/>
</dbReference>
<dbReference type="STRING" id="215743.ROSMUCSMR3_03219"/>
<evidence type="ECO:0000313" key="13">
    <source>
        <dbReference type="Proteomes" id="UP000030021"/>
    </source>
</evidence>
<comment type="similarity">
    <text evidence="1 9">Belongs to the sigma-54 factor family.</text>
</comment>
<comment type="function">
    <text evidence="9">Sigma factors are initiation factors that promote the attachment of RNA polymerase to specific initiation sites and are then released.</text>
</comment>
<dbReference type="PATRIC" id="fig|1288298.3.peg.2545"/>
<dbReference type="EMBL" id="AONH01000013">
    <property type="protein sequence ID" value="KGM87795.1"/>
    <property type="molecule type" value="Genomic_DNA"/>
</dbReference>
<evidence type="ECO:0000259" key="10">
    <source>
        <dbReference type="Pfam" id="PF04552"/>
    </source>
</evidence>
<dbReference type="PROSITE" id="PS00718">
    <property type="entry name" value="SIGMA54_2"/>
    <property type="match status" value="1"/>
</dbReference>
<dbReference type="Pfam" id="PF04963">
    <property type="entry name" value="Sigma54_CBD"/>
    <property type="match status" value="1"/>
</dbReference>
<dbReference type="RefSeq" id="WP_037273820.1">
    <property type="nucleotide sequence ID" value="NZ_KN293980.1"/>
</dbReference>
<keyword evidence="5 9" id="KW-0805">Transcription regulation</keyword>
<comment type="caution">
    <text evidence="12">The sequence shown here is derived from an EMBL/GenBank/DDBJ whole genome shotgun (WGS) entry which is preliminary data.</text>
</comment>
<evidence type="ECO:0000256" key="5">
    <source>
        <dbReference type="ARBA" id="ARBA00023015"/>
    </source>
</evidence>
<evidence type="ECO:0000313" key="12">
    <source>
        <dbReference type="EMBL" id="KGM87795.1"/>
    </source>
</evidence>
<dbReference type="PANTHER" id="PTHR32248:SF4">
    <property type="entry name" value="RNA POLYMERASE SIGMA-54 FACTOR"/>
    <property type="match status" value="1"/>
</dbReference>
<organism evidence="12 13">
    <name type="scientific">Roseovarius mucosus DSM 17069</name>
    <dbReference type="NCBI Taxonomy" id="1288298"/>
    <lineage>
        <taxon>Bacteria</taxon>
        <taxon>Pseudomonadati</taxon>
        <taxon>Pseudomonadota</taxon>
        <taxon>Alphaproteobacteria</taxon>
        <taxon>Rhodobacterales</taxon>
        <taxon>Roseobacteraceae</taxon>
        <taxon>Roseovarius</taxon>
    </lineage>
</organism>
<feature type="domain" description="RNA polymerase sigma factor 54 core-binding" evidence="11">
    <location>
        <begin position="79"/>
        <end position="259"/>
    </location>
</feature>
<dbReference type="GO" id="GO:0003677">
    <property type="term" value="F:DNA binding"/>
    <property type="evidence" value="ECO:0007669"/>
    <property type="project" value="UniProtKB-KW"/>
</dbReference>